<dbReference type="OrthoDB" id="17520at2"/>
<sequence>MSGIILHSLFKNDCRCHASYSFDKRIQDRLTIAIVMAVISAISLIIAIIPAIIMATPIGFVWAGTFGTIALALFVFAMITNYLRKNMPEGFKEVLKENYPDAFCKFIQKKQLTIQEIRLLLHRLEEVGEDRGIAFHKYLGDFPKKLKAALCNYGVSNFIDDLEEVDLASLNSVLTSNCPIYWLRKFIKIAPESPTRDFVNASHLEIASYWLGKSGGCRNAGTIFSKNTHLIAQRISREDFEACGLYARNADWGNEQVEEIKHKISDACLQIGRQGDEDSGIDVTQFFTGIQHSLLELCTHGISWDQLSLIKSLDVENWDFLCALDGSKQGVRRFAVPCLGEVSDEQNHLYEPLISLLTWRDFDNLGLKKESIFTGEVRNPESRLLKYFNRQSRYHKSIDFLNQEQVLDSLPRYSLNLSTGEKRE</sequence>
<dbReference type="HOGENOM" id="CLU_036378_1_0_0"/>
<keyword evidence="1" id="KW-0812">Transmembrane</keyword>
<dbReference type="KEGG" id="cca:CCA_00530"/>
<dbReference type="Proteomes" id="UP000002193">
    <property type="component" value="Chromosome"/>
</dbReference>
<dbReference type="RefSeq" id="WP_011006488.1">
    <property type="nucleotide sequence ID" value="NC_003361.3"/>
</dbReference>
<organism evidence="2 3">
    <name type="scientific">Chlamydia caviae (strain ATCC VR-813 / DSM 19441 / 03DC25 / GPIC)</name>
    <name type="common">Chlamydophila caviae</name>
    <dbReference type="NCBI Taxonomy" id="227941"/>
    <lineage>
        <taxon>Bacteria</taxon>
        <taxon>Pseudomonadati</taxon>
        <taxon>Chlamydiota</taxon>
        <taxon>Chlamydiia</taxon>
        <taxon>Chlamydiales</taxon>
        <taxon>Chlamydiaceae</taxon>
        <taxon>Chlamydia/Chlamydophila group</taxon>
        <taxon>Chlamydia</taxon>
    </lineage>
</organism>
<evidence type="ECO:0000256" key="1">
    <source>
        <dbReference type="SAM" id="Phobius"/>
    </source>
</evidence>
<name>Q822Z6_CHLCV</name>
<keyword evidence="1" id="KW-0472">Membrane</keyword>
<accession>Q822Z6</accession>
<gene>
    <name evidence="2" type="ordered locus">CCA_00530</name>
</gene>
<evidence type="ECO:0000313" key="3">
    <source>
        <dbReference type="Proteomes" id="UP000002193"/>
    </source>
</evidence>
<dbReference type="InterPro" id="IPR010792">
    <property type="entry name" value="DUF1389"/>
</dbReference>
<keyword evidence="3" id="KW-1185">Reference proteome</keyword>
<dbReference type="AlphaFoldDB" id="Q822Z6"/>
<evidence type="ECO:0000313" key="2">
    <source>
        <dbReference type="EMBL" id="AAP05273.1"/>
    </source>
</evidence>
<protein>
    <submittedName>
        <fullName evidence="2">Uncharacterized protein</fullName>
    </submittedName>
</protein>
<proteinExistence type="predicted"/>
<feature type="transmembrane region" description="Helical" evidence="1">
    <location>
        <begin position="59"/>
        <end position="83"/>
    </location>
</feature>
<feature type="transmembrane region" description="Helical" evidence="1">
    <location>
        <begin position="30"/>
        <end position="53"/>
    </location>
</feature>
<reference evidence="2 3" key="1">
    <citation type="journal article" date="2003" name="Nucleic Acids Res.">
        <title>Genome sequence of Chlamydophila caviae (Chlamydia psittaci GPIC): examining the role of niche-specific genes in the evolution of the Chlamydiaceae.</title>
        <authorList>
            <person name="Read T.D."/>
            <person name="Myers G.S.A."/>
            <person name="Brunham R.C."/>
            <person name="Nelson W.C."/>
            <person name="Paulsen I.T."/>
            <person name="Heidelberg J.F."/>
            <person name="Holtzapple E.K."/>
            <person name="Khouri H.M."/>
            <person name="Federova N.B."/>
            <person name="Carty H.A."/>
            <person name="Umayam L.A."/>
            <person name="Haft D.H."/>
            <person name="Peterson J.D."/>
            <person name="Beanan M.J."/>
            <person name="White O."/>
            <person name="Salzberg S.L."/>
            <person name="Hsia R.-C."/>
            <person name="McClarty G."/>
            <person name="Rank R.G."/>
            <person name="Bavoil P.M."/>
            <person name="Fraser C.M."/>
        </authorList>
    </citation>
    <scope>NUCLEOTIDE SEQUENCE [LARGE SCALE GENOMIC DNA]</scope>
    <source>
        <strain evidence="3">ATCC VR-813 / DSM 19441 / 03DC25 / GPIC</strain>
    </source>
</reference>
<keyword evidence="1" id="KW-1133">Transmembrane helix</keyword>
<dbReference type="Pfam" id="PF07146">
    <property type="entry name" value="DUF1389"/>
    <property type="match status" value="1"/>
</dbReference>
<dbReference type="EMBL" id="AE015925">
    <property type="protein sequence ID" value="AAP05273.1"/>
    <property type="molecule type" value="Genomic_DNA"/>
</dbReference>